<evidence type="ECO:0000313" key="2">
    <source>
        <dbReference type="Proteomes" id="UP001292094"/>
    </source>
</evidence>
<dbReference type="Proteomes" id="UP001292094">
    <property type="component" value="Unassembled WGS sequence"/>
</dbReference>
<dbReference type="EMBL" id="JAWZYT010000514">
    <property type="protein sequence ID" value="KAK4322532.1"/>
    <property type="molecule type" value="Genomic_DNA"/>
</dbReference>
<keyword evidence="2" id="KW-1185">Reference proteome</keyword>
<gene>
    <name evidence="1" type="ORF">Pmani_006713</name>
</gene>
<protein>
    <submittedName>
        <fullName evidence="1">Uncharacterized protein</fullName>
    </submittedName>
</protein>
<evidence type="ECO:0000313" key="1">
    <source>
        <dbReference type="EMBL" id="KAK4322532.1"/>
    </source>
</evidence>
<comment type="caution">
    <text evidence="1">The sequence shown here is derived from an EMBL/GenBank/DDBJ whole genome shotgun (WGS) entry which is preliminary data.</text>
</comment>
<organism evidence="1 2">
    <name type="scientific">Petrolisthes manimaculis</name>
    <dbReference type="NCBI Taxonomy" id="1843537"/>
    <lineage>
        <taxon>Eukaryota</taxon>
        <taxon>Metazoa</taxon>
        <taxon>Ecdysozoa</taxon>
        <taxon>Arthropoda</taxon>
        <taxon>Crustacea</taxon>
        <taxon>Multicrustacea</taxon>
        <taxon>Malacostraca</taxon>
        <taxon>Eumalacostraca</taxon>
        <taxon>Eucarida</taxon>
        <taxon>Decapoda</taxon>
        <taxon>Pleocyemata</taxon>
        <taxon>Anomura</taxon>
        <taxon>Galatheoidea</taxon>
        <taxon>Porcellanidae</taxon>
        <taxon>Petrolisthes</taxon>
    </lineage>
</organism>
<accession>A0AAE1UG79</accession>
<dbReference type="AlphaFoldDB" id="A0AAE1UG79"/>
<reference evidence="1" key="1">
    <citation type="submission" date="2023-11" db="EMBL/GenBank/DDBJ databases">
        <title>Genome assemblies of two species of porcelain crab, Petrolisthes cinctipes and Petrolisthes manimaculis (Anomura: Porcellanidae).</title>
        <authorList>
            <person name="Angst P."/>
        </authorList>
    </citation>
    <scope>NUCLEOTIDE SEQUENCE</scope>
    <source>
        <strain evidence="1">PB745_02</strain>
        <tissue evidence="1">Gill</tissue>
    </source>
</reference>
<name>A0AAE1UG79_9EUCA</name>
<proteinExistence type="predicted"/>
<dbReference type="Gene3D" id="3.60.10.10">
    <property type="entry name" value="Endonuclease/exonuclease/phosphatase"/>
    <property type="match status" value="1"/>
</dbReference>
<sequence length="136" mass="15355">MGVRNQEGESMVDFAVAFDKAILNTFFTKSSYRTYRNGPRESQIDFLLYRRDNIREVEDCKVLQGESVGAQHSPGEVWRSMRSKGVKEKYVKVVQDMYREAMTKVKSIVGITESFPLRVGLHQGSGLCHGSAVSIT</sequence>
<dbReference type="InterPro" id="IPR036691">
    <property type="entry name" value="Endo/exonu/phosph_ase_sf"/>
</dbReference>